<dbReference type="HOGENOM" id="CLU_052317_0_0_9"/>
<evidence type="ECO:0000259" key="1">
    <source>
        <dbReference type="Pfam" id="PF00675"/>
    </source>
</evidence>
<evidence type="ECO:0000259" key="2">
    <source>
        <dbReference type="Pfam" id="PF05193"/>
    </source>
</evidence>
<protein>
    <submittedName>
        <fullName evidence="3">Peptidase M16</fullName>
    </submittedName>
</protein>
<dbReference type="AlphaFoldDB" id="A0A075SJU9"/>
<dbReference type="NCBIfam" id="NF047421">
    <property type="entry name" value="YfmH_fam"/>
    <property type="match status" value="1"/>
</dbReference>
<dbReference type="MEROPS" id="M16.A20"/>
<dbReference type="EMBL" id="CP008921">
    <property type="protein sequence ID" value="AIG44584.1"/>
    <property type="molecule type" value="Genomic_DNA"/>
</dbReference>
<feature type="domain" description="Peptidase M16 C-terminal" evidence="2">
    <location>
        <begin position="184"/>
        <end position="362"/>
    </location>
</feature>
<dbReference type="InterPro" id="IPR011765">
    <property type="entry name" value="Pept_M16_N"/>
</dbReference>
<dbReference type="PANTHER" id="PTHR11851">
    <property type="entry name" value="METALLOPROTEASE"/>
    <property type="match status" value="1"/>
</dbReference>
<proteinExistence type="predicted"/>
<dbReference type="InterPro" id="IPR050361">
    <property type="entry name" value="MPP/UQCRC_Complex"/>
</dbReference>
<gene>
    <name evidence="3" type="ORF">ID09_11370</name>
</gene>
<accession>A0A075SJU9</accession>
<dbReference type="SUPFAM" id="SSF63411">
    <property type="entry name" value="LuxS/MPP-like metallohydrolase"/>
    <property type="match status" value="2"/>
</dbReference>
<dbReference type="GO" id="GO:0046872">
    <property type="term" value="F:metal ion binding"/>
    <property type="evidence" value="ECO:0007669"/>
    <property type="project" value="InterPro"/>
</dbReference>
<evidence type="ECO:0000313" key="4">
    <source>
        <dbReference type="Proteomes" id="UP000028185"/>
    </source>
</evidence>
<dbReference type="InterPro" id="IPR011249">
    <property type="entry name" value="Metalloenz_LuxS/M16"/>
</dbReference>
<dbReference type="PATRIC" id="fig|1214179.4.peg.2267"/>
<dbReference type="RefSeq" id="WP_024381287.1">
    <property type="nucleotide sequence ID" value="NZ_ALLE01000028.1"/>
</dbReference>
<dbReference type="InterPro" id="IPR007863">
    <property type="entry name" value="Peptidase_M16_C"/>
</dbReference>
<name>A0A075SJU9_STRSU</name>
<dbReference type="Proteomes" id="UP000028185">
    <property type="component" value="Chromosome"/>
</dbReference>
<sequence length="427" mass="49228">MKLVEKKYPYMKESVFYGKVDNGLTVILLPKVDFHETYGILTTNFGGIHTRFTLANGNSVVYPAGIAHFLEHKLFETENEEDIMNEFAKLGASANAYTSFRQTSYLFSTTQKVLESLSLLQSFVREPYFTEDNVEREQGIIEQEIEMYQDDADYRLFTGILSSLYPKSPLGYDIAGTVESIAAITADDLHENFDVFYHPSNMNLFVIGNFDLEAVWKQISSYQVAQMDDPAQSFELAGVQKLPIQEHLSEQFEVSTPKLAVGLRGNDEVDKETIQKYRLSLQFLFAMLFGWTSKRYQQLYEQGKIDSSFQFQLEVTPEYHYLIISGDTQEPITLSSILMKALRKFEDDADVTEDHLQLLKNEMYGDFIRSLNSLEFTASHFVSQYSEYENVFDIPQMIQSLQLDDIREAGRRFIDHCDMTDFTIFPK</sequence>
<dbReference type="Gene3D" id="3.30.830.10">
    <property type="entry name" value="Metalloenzyme, LuxS/M16 peptidase-like"/>
    <property type="match status" value="2"/>
</dbReference>
<evidence type="ECO:0000313" key="3">
    <source>
        <dbReference type="EMBL" id="AIG44584.1"/>
    </source>
</evidence>
<feature type="domain" description="Peptidase M16 N-terminal" evidence="1">
    <location>
        <begin position="64"/>
        <end position="177"/>
    </location>
</feature>
<dbReference type="PANTHER" id="PTHR11851:SF134">
    <property type="entry name" value="ZINC-DEPENDENT PROTEASE"/>
    <property type="match status" value="1"/>
</dbReference>
<dbReference type="Pfam" id="PF05193">
    <property type="entry name" value="Peptidase_M16_C"/>
    <property type="match status" value="1"/>
</dbReference>
<organism evidence="3 4">
    <name type="scientific">Streptococcus suis 6407</name>
    <dbReference type="NCBI Taxonomy" id="1214179"/>
    <lineage>
        <taxon>Bacteria</taxon>
        <taxon>Bacillati</taxon>
        <taxon>Bacillota</taxon>
        <taxon>Bacilli</taxon>
        <taxon>Lactobacillales</taxon>
        <taxon>Streptococcaceae</taxon>
        <taxon>Streptococcus</taxon>
    </lineage>
</organism>
<dbReference type="Pfam" id="PF00675">
    <property type="entry name" value="Peptidase_M16"/>
    <property type="match status" value="1"/>
</dbReference>
<reference evidence="3 4" key="1">
    <citation type="journal article" date="2014" name="Genome Announc.">
        <title>Whole-Genome Sequence of Streptococcus suis Serotype 4 Reference Strain 6407.</title>
        <authorList>
            <person name="Wang K."/>
            <person name="Chen J."/>
            <person name="Yao H."/>
            <person name="Lu C."/>
        </authorList>
    </citation>
    <scope>NUCLEOTIDE SEQUENCE [LARGE SCALE GENOMIC DNA]</scope>
    <source>
        <strain evidence="3">6407</strain>
    </source>
</reference>